<dbReference type="VEuPathDB" id="FungiDB:RhiirFUN_020372"/>
<proteinExistence type="predicted"/>
<evidence type="ECO:0000259" key="3">
    <source>
        <dbReference type="PROSITE" id="PS50089"/>
    </source>
</evidence>
<protein>
    <recommendedName>
        <fullName evidence="3">RING-type domain-containing protein</fullName>
    </recommendedName>
</protein>
<feature type="compositionally biased region" description="Acidic residues" evidence="2">
    <location>
        <begin position="190"/>
        <end position="203"/>
    </location>
</feature>
<dbReference type="GO" id="GO:0008270">
    <property type="term" value="F:zinc ion binding"/>
    <property type="evidence" value="ECO:0007669"/>
    <property type="project" value="UniProtKB-KW"/>
</dbReference>
<dbReference type="HOGENOM" id="CLU_036112_0_0_1"/>
<dbReference type="EMBL" id="AUPC02000057">
    <property type="protein sequence ID" value="POG75738.1"/>
    <property type="molecule type" value="Genomic_DNA"/>
</dbReference>
<feature type="region of interest" description="Disordered" evidence="2">
    <location>
        <begin position="190"/>
        <end position="233"/>
    </location>
</feature>
<dbReference type="PROSITE" id="PS50089">
    <property type="entry name" value="ZF_RING_2"/>
    <property type="match status" value="2"/>
</dbReference>
<keyword evidence="1" id="KW-0862">Zinc</keyword>
<reference evidence="4" key="2">
    <citation type="submission" date="2013-07" db="EMBL/GenBank/DDBJ databases">
        <title>The genome of an arbuscular mycorrhizal fungus provides insights into the evolution of the oldest plant symbiosis.</title>
        <authorList>
            <consortium name="DOE Joint Genome Institute"/>
            <person name="Tisserant E."/>
            <person name="Malbreil M."/>
            <person name="Kuo A."/>
            <person name="Kohler A."/>
            <person name="Symeonidi A."/>
            <person name="Balestrini R."/>
            <person name="Charron P."/>
            <person name="Duensing N."/>
            <person name="Frei-dit-Frey N."/>
            <person name="Gianinazzi-Pearson V."/>
            <person name="Gilbert B."/>
            <person name="Handa Y."/>
            <person name="Hijri M."/>
            <person name="Kaul R."/>
            <person name="Kawaguchi M."/>
            <person name="Krajinski F."/>
            <person name="Lammers P."/>
            <person name="Lapierre D."/>
            <person name="Masclaux F.G."/>
            <person name="Murat C."/>
            <person name="Morin E."/>
            <person name="Ndikumana S."/>
            <person name="Pagni M."/>
            <person name="Petitpierre D."/>
            <person name="Requena N."/>
            <person name="Rosikiewicz P."/>
            <person name="Riley R."/>
            <person name="Saito K."/>
            <person name="San Clemente H."/>
            <person name="Shapiro H."/>
            <person name="van Tuinen D."/>
            <person name="Becard G."/>
            <person name="Bonfante P."/>
            <person name="Paszkowski U."/>
            <person name="Shachar-Hill Y."/>
            <person name="Young J.P."/>
            <person name="Sanders I.R."/>
            <person name="Henrissat B."/>
            <person name="Rensing S.A."/>
            <person name="Grigoriev I.V."/>
            <person name="Corradi N."/>
            <person name="Roux C."/>
            <person name="Martin F."/>
        </authorList>
    </citation>
    <scope>NUCLEOTIDE SEQUENCE</scope>
    <source>
        <strain evidence="4">DAOM 197198</strain>
    </source>
</reference>
<evidence type="ECO:0000313" key="4">
    <source>
        <dbReference type="EMBL" id="ERZ97387.1"/>
    </source>
</evidence>
<feature type="domain" description="RING-type" evidence="3">
    <location>
        <begin position="129"/>
        <end position="183"/>
    </location>
</feature>
<keyword evidence="1" id="KW-0863">Zinc-finger</keyword>
<keyword evidence="1" id="KW-0479">Metal-binding</keyword>
<dbReference type="EMBL" id="KI299656">
    <property type="protein sequence ID" value="ERZ97387.1"/>
    <property type="molecule type" value="Genomic_DNA"/>
</dbReference>
<dbReference type="InterPro" id="IPR001841">
    <property type="entry name" value="Znf_RING"/>
</dbReference>
<dbReference type="AlphaFoldDB" id="U9STL3"/>
<dbReference type="SUPFAM" id="SSF57850">
    <property type="entry name" value="RING/U-box"/>
    <property type="match status" value="2"/>
</dbReference>
<name>U9STL3_RHIID</name>
<organism evidence="4">
    <name type="scientific">Rhizophagus irregularis (strain DAOM 181602 / DAOM 197198 / MUCL 43194)</name>
    <name type="common">Arbuscular mycorrhizal fungus</name>
    <name type="synonym">Glomus intraradices</name>
    <dbReference type="NCBI Taxonomy" id="747089"/>
    <lineage>
        <taxon>Eukaryota</taxon>
        <taxon>Fungi</taxon>
        <taxon>Fungi incertae sedis</taxon>
        <taxon>Mucoromycota</taxon>
        <taxon>Glomeromycotina</taxon>
        <taxon>Glomeromycetes</taxon>
        <taxon>Glomerales</taxon>
        <taxon>Glomeraceae</taxon>
        <taxon>Rhizophagus</taxon>
    </lineage>
</organism>
<evidence type="ECO:0000313" key="6">
    <source>
        <dbReference type="Proteomes" id="UP000018888"/>
    </source>
</evidence>
<gene>
    <name evidence="5" type="ORF">GLOIN_2v1769762</name>
    <name evidence="4" type="ORF">GLOINDRAFT_294355</name>
</gene>
<sequence>MKLAYIILKNLDDDIVVDKEIPELDQCSECNNEILTRPPKVITILSCGHTFHRICIEKKLLLTMPNTCPFPDCGKNVDIIEEVPTTDQESPISALSNRMNETFILSSPILRMEGIENTGFQQARSYLKCAKCSEDLSSWLPPISSIRFPLQPQGPPKHLVYLTCKHIVHYACIDNPRKLCPVCPSTDMESEEEEMDVDGEEQPDTSSKKRSNEGTDANSSTPKKKAKKPVSREDSPILKKLIKELSAPIPQQRSSGGIISLQTFPEMTDIKSVNFRELNDRIVEAEGDNQKAILVVIRSYYFFGKGYMLWFNHYKKTYSEDTSNSLVNDKIRECFLDQDKTSEANLRKRKERAIKIFKLFDGVGGEEKIYCIKSFSASTISRLGVDDIDYVIAKVLKASQ</sequence>
<feature type="domain" description="RING-type" evidence="3">
    <location>
        <begin position="27"/>
        <end position="69"/>
    </location>
</feature>
<accession>U9STL3</accession>
<evidence type="ECO:0000313" key="5">
    <source>
        <dbReference type="EMBL" id="POG75738.1"/>
    </source>
</evidence>
<dbReference type="CDD" id="cd16448">
    <property type="entry name" value="RING-H2"/>
    <property type="match status" value="2"/>
</dbReference>
<dbReference type="Gene3D" id="3.30.40.10">
    <property type="entry name" value="Zinc/RING finger domain, C3HC4 (zinc finger)"/>
    <property type="match status" value="1"/>
</dbReference>
<dbReference type="Proteomes" id="UP000018888">
    <property type="component" value="Unassembled WGS sequence"/>
</dbReference>
<keyword evidence="6" id="KW-1185">Reference proteome</keyword>
<dbReference type="SMART" id="SM00184">
    <property type="entry name" value="RING"/>
    <property type="match status" value="2"/>
</dbReference>
<reference evidence="5 6" key="1">
    <citation type="journal article" date="2013" name="Proc. Natl. Acad. Sci. U.S.A.">
        <title>Genome of an arbuscular mycorrhizal fungus provides insight into the oldest plant symbiosis.</title>
        <authorList>
            <person name="Tisserant E."/>
            <person name="Malbreil M."/>
            <person name="Kuo A."/>
            <person name="Kohler A."/>
            <person name="Symeonidi A."/>
            <person name="Balestrini R."/>
            <person name="Charron P."/>
            <person name="Duensing N."/>
            <person name="Frei Dit Frey N."/>
            <person name="Gianinazzi-Pearson V."/>
            <person name="Gilbert L.B."/>
            <person name="Handa Y."/>
            <person name="Herr J.R."/>
            <person name="Hijri M."/>
            <person name="Koul R."/>
            <person name="Kawaguchi M."/>
            <person name="Krajinski F."/>
            <person name="Lammers P.J."/>
            <person name="Masclaux F.G."/>
            <person name="Murat C."/>
            <person name="Morin E."/>
            <person name="Ndikumana S."/>
            <person name="Pagni M."/>
            <person name="Petitpierre D."/>
            <person name="Requena N."/>
            <person name="Rosikiewicz P."/>
            <person name="Riley R."/>
            <person name="Saito K."/>
            <person name="San Clemente H."/>
            <person name="Shapiro H."/>
            <person name="van Tuinen D."/>
            <person name="Becard G."/>
            <person name="Bonfante P."/>
            <person name="Paszkowski U."/>
            <person name="Shachar-Hill Y.Y."/>
            <person name="Tuskan G.A."/>
            <person name="Young P.W."/>
            <person name="Sanders I.R."/>
            <person name="Henrissat B."/>
            <person name="Rensing S.A."/>
            <person name="Grigoriev I.V."/>
            <person name="Corradi N."/>
            <person name="Roux C."/>
            <person name="Martin F."/>
        </authorList>
    </citation>
    <scope>NUCLEOTIDE SEQUENCE [LARGE SCALE GENOMIC DNA]</scope>
    <source>
        <strain evidence="6">DAOM 181602 / DAOM 197198 / MUCL 43194</strain>
        <strain evidence="5">DAOM 197198</strain>
    </source>
</reference>
<evidence type="ECO:0000256" key="2">
    <source>
        <dbReference type="SAM" id="MobiDB-lite"/>
    </source>
</evidence>
<evidence type="ECO:0000256" key="1">
    <source>
        <dbReference type="PROSITE-ProRule" id="PRU00175"/>
    </source>
</evidence>
<dbReference type="InterPro" id="IPR013083">
    <property type="entry name" value="Znf_RING/FYVE/PHD"/>
</dbReference>
<reference evidence="5 6" key="3">
    <citation type="journal article" date="2018" name="New Phytol.">
        <title>High intraspecific genome diversity in the model arbuscular mycorrhizal symbiont Rhizophagus irregularis.</title>
        <authorList>
            <person name="Chen E.C.H."/>
            <person name="Morin E."/>
            <person name="Beaudet D."/>
            <person name="Noel J."/>
            <person name="Yildirir G."/>
            <person name="Ndikumana S."/>
            <person name="Charron P."/>
            <person name="St-Onge C."/>
            <person name="Giorgi J."/>
            <person name="Kruger M."/>
            <person name="Marton T."/>
            <person name="Ropars J."/>
            <person name="Grigoriev I.V."/>
            <person name="Hainaut M."/>
            <person name="Henrissat B."/>
            <person name="Roux C."/>
            <person name="Martin F."/>
            <person name="Corradi N."/>
        </authorList>
    </citation>
    <scope>NUCLEOTIDE SEQUENCE [LARGE SCALE GENOMIC DNA]</scope>
    <source>
        <strain evidence="6">DAOM 181602 / DAOM 197198 / MUCL 43194</strain>
        <strain evidence="5">DAOM 197198</strain>
    </source>
</reference>